<dbReference type="InterPro" id="IPR029731">
    <property type="entry name" value="OSGIN1/2"/>
</dbReference>
<dbReference type="OrthoDB" id="412005at2759"/>
<accession>A0A1I7VF24</accession>
<evidence type="ECO:0000313" key="1">
    <source>
        <dbReference type="EMBL" id="EFO16540.2"/>
    </source>
</evidence>
<dbReference type="STRING" id="7209.A0A1I7VF24"/>
<dbReference type="GeneID" id="9949425"/>
<dbReference type="Pfam" id="PF13738">
    <property type="entry name" value="Pyr_redox_3"/>
    <property type="match status" value="1"/>
</dbReference>
<dbReference type="InParanoid" id="A0A1I7VF24"/>
<dbReference type="InterPro" id="IPR036188">
    <property type="entry name" value="FAD/NAD-bd_sf"/>
</dbReference>
<dbReference type="AlphaFoldDB" id="A0A1I7VF24"/>
<evidence type="ECO:0000313" key="2">
    <source>
        <dbReference type="Proteomes" id="UP000095285"/>
    </source>
</evidence>
<dbReference type="FunCoup" id="A0A1I7VF24">
    <property type="interactions" value="1268"/>
</dbReference>
<reference evidence="3" key="2">
    <citation type="submission" date="2016-11" db="UniProtKB">
        <authorList>
            <consortium name="WormBaseParasite"/>
        </authorList>
    </citation>
    <scope>IDENTIFICATION</scope>
</reference>
<accession>A0A1S0TM25</accession>
<dbReference type="EMBL" id="JH712108">
    <property type="protein sequence ID" value="EFO16540.2"/>
    <property type="molecule type" value="Genomic_DNA"/>
</dbReference>
<organism evidence="2 3">
    <name type="scientific">Loa loa</name>
    <name type="common">Eye worm</name>
    <name type="synonym">Filaria loa</name>
    <dbReference type="NCBI Taxonomy" id="7209"/>
    <lineage>
        <taxon>Eukaryota</taxon>
        <taxon>Metazoa</taxon>
        <taxon>Ecdysozoa</taxon>
        <taxon>Nematoda</taxon>
        <taxon>Chromadorea</taxon>
        <taxon>Rhabditida</taxon>
        <taxon>Spirurina</taxon>
        <taxon>Spiruromorpha</taxon>
        <taxon>Filarioidea</taxon>
        <taxon>Onchocercidae</taxon>
        <taxon>Loa</taxon>
    </lineage>
</organism>
<dbReference type="SUPFAM" id="SSF51905">
    <property type="entry name" value="FAD/NAD(P)-binding domain"/>
    <property type="match status" value="1"/>
</dbReference>
<gene>
    <name evidence="1 3" type="ORF">LOAG_11965</name>
</gene>
<dbReference type="Proteomes" id="UP000095285">
    <property type="component" value="Unassembled WGS sequence"/>
</dbReference>
<keyword evidence="2" id="KW-1185">Reference proteome</keyword>
<dbReference type="WBParaSite" id="EN70_1856">
    <property type="protein sequence ID" value="EN70_1856"/>
    <property type="gene ID" value="EN70_1856"/>
</dbReference>
<dbReference type="KEGG" id="loa:LOAG_11965"/>
<dbReference type="PANTHER" id="PTHR15192:SF8">
    <property type="entry name" value="FAD_NAD(P)-BINDING DOMAIN-CONTAINING PROTEIN"/>
    <property type="match status" value="1"/>
</dbReference>
<dbReference type="eggNOG" id="ENOG502QRUQ">
    <property type="taxonomic scope" value="Eukaryota"/>
</dbReference>
<name>A0A1I7VF24_LOALO</name>
<sequence>MRNGHLPCRCETSCLMCDDSPSISLVSKLDAEVIVVGNGPAGLSLSAFLSGWLPFYSPEDGPHPNHLIHEKLVEHGEESLLDQDFSWLDDCISMMNNGARPLSLLYDTLVRPNADTGTPSRSKLCWIYDRNRAIPHLVVAQTPIGGSWNNYDDDMLSVSVGSFLDLPIFPVADWCGGKKFDSRLPASLYRKYLSDYAKRVYKKKNIICGLKVTHIEKCSSSCMEGFWEVRGTKNGEPVLLRCKKVVLACGKNRDRLLGVKGELEEDRIVYNLRDLKRLLASQSTAKFSKEKVVVVGDGVSAADSVLHCLNLCIPVLHVIRRSDKQLRFIQLSRLSPSLYPEYSKVFKLMMGHCKNCYYTKVTCATVESLNKGTVRIKSLQGIFTEHFRVLCVCTGKQSDLSMLTDNYTFQDYYCNEDPSLFCIGAFAGDHFVRYLVGGAMDVARYLM</sequence>
<reference evidence="1 2" key="1">
    <citation type="submission" date="2012-04" db="EMBL/GenBank/DDBJ databases">
        <title>The Genome Sequence of Loa loa.</title>
        <authorList>
            <consortium name="The Broad Institute Genome Sequencing Platform"/>
            <consortium name="Broad Institute Genome Sequencing Center for Infectious Disease"/>
            <person name="Nutman T.B."/>
            <person name="Fink D.L."/>
            <person name="Russ C."/>
            <person name="Young S."/>
            <person name="Zeng Q."/>
            <person name="Gargeya S."/>
            <person name="Alvarado L."/>
            <person name="Berlin A."/>
            <person name="Chapman S.B."/>
            <person name="Chen Z."/>
            <person name="Freedman E."/>
            <person name="Gellesch M."/>
            <person name="Goldberg J."/>
            <person name="Griggs A."/>
            <person name="Gujja S."/>
            <person name="Heilman E.R."/>
            <person name="Heiman D."/>
            <person name="Howarth C."/>
            <person name="Mehta T."/>
            <person name="Neiman D."/>
            <person name="Pearson M."/>
            <person name="Roberts A."/>
            <person name="Saif S."/>
            <person name="Shea T."/>
            <person name="Shenoy N."/>
            <person name="Sisk P."/>
            <person name="Stolte C."/>
            <person name="Sykes S."/>
            <person name="White J."/>
            <person name="Yandava C."/>
            <person name="Haas B."/>
            <person name="Henn M.R."/>
            <person name="Nusbaum C."/>
            <person name="Birren B."/>
        </authorList>
    </citation>
    <scope>NUCLEOTIDE SEQUENCE [LARGE SCALE GENOMIC DNA]</scope>
</reference>
<evidence type="ECO:0000313" key="3">
    <source>
        <dbReference type="WBParaSite" id="EN70_1856"/>
    </source>
</evidence>
<protein>
    <submittedName>
        <fullName evidence="1 3">Pregnancy-induced growth inhibitor</fullName>
    </submittedName>
</protein>
<dbReference type="OMA" id="ASWDIQT"/>
<dbReference type="RefSeq" id="XP_020301405.1">
    <property type="nucleotide sequence ID" value="XM_020448453.1"/>
</dbReference>
<dbReference type="CTD" id="9949425"/>
<dbReference type="Gene3D" id="3.50.50.60">
    <property type="entry name" value="FAD/NAD(P)-binding domain"/>
    <property type="match status" value="1"/>
</dbReference>
<dbReference type="PANTHER" id="PTHR15192">
    <property type="entry name" value="PROTEIN CBG05349"/>
    <property type="match status" value="1"/>
</dbReference>
<proteinExistence type="predicted"/>